<dbReference type="EMBL" id="BTPE01000001">
    <property type="protein sequence ID" value="GMQ31989.1"/>
    <property type="molecule type" value="Genomic_DNA"/>
</dbReference>
<dbReference type="Proteomes" id="UP001307705">
    <property type="component" value="Unassembled WGS sequence"/>
</dbReference>
<keyword evidence="2" id="KW-1185">Reference proteome</keyword>
<evidence type="ECO:0000313" key="1">
    <source>
        <dbReference type="EMBL" id="GMQ31989.1"/>
    </source>
</evidence>
<protein>
    <submittedName>
        <fullName evidence="1">Uncharacterized protein</fullName>
    </submittedName>
</protein>
<accession>A0ABQ6PVK6</accession>
<gene>
    <name evidence="1" type="ORF">Ataiwa_02610</name>
</gene>
<comment type="caution">
    <text evidence="1">The sequence shown here is derived from an EMBL/GenBank/DDBJ whole genome shotgun (WGS) entry which is preliminary data.</text>
</comment>
<name>A0ABQ6PVK6_9BACT</name>
<organism evidence="1 2">
    <name type="scientific">Algoriphagus taiwanensis</name>
    <dbReference type="NCBI Taxonomy" id="1445656"/>
    <lineage>
        <taxon>Bacteria</taxon>
        <taxon>Pseudomonadati</taxon>
        <taxon>Bacteroidota</taxon>
        <taxon>Cytophagia</taxon>
        <taxon>Cytophagales</taxon>
        <taxon>Cyclobacteriaceae</taxon>
        <taxon>Algoriphagus</taxon>
    </lineage>
</organism>
<sequence length="156" mass="18130">MKRILLSFLILIPFLSGCKEEETPEVDAFIFGQWEFFCEGNCMQFYKLDQGRLFIDNLNTFRDAPVITYKASPLDSRFLSQAEQLRAVFPENYLRPLGNDFVACPNCIEEGAYYLAFENQTGVLWWQVGKNPALWPAEIRPFMELLVKTLDELPKE</sequence>
<dbReference type="PROSITE" id="PS51257">
    <property type="entry name" value="PROKAR_LIPOPROTEIN"/>
    <property type="match status" value="1"/>
</dbReference>
<dbReference type="RefSeq" id="WP_338226835.1">
    <property type="nucleotide sequence ID" value="NZ_BTPE01000001.1"/>
</dbReference>
<evidence type="ECO:0000313" key="2">
    <source>
        <dbReference type="Proteomes" id="UP001307705"/>
    </source>
</evidence>
<proteinExistence type="predicted"/>
<reference evidence="1 2" key="1">
    <citation type="submission" date="2023-08" db="EMBL/GenBank/DDBJ databases">
        <title>Draft genome sequence of Algoriphagus taiwanensis.</title>
        <authorList>
            <person name="Takatani N."/>
            <person name="Hosokawa M."/>
            <person name="Sawabe T."/>
        </authorList>
    </citation>
    <scope>NUCLEOTIDE SEQUENCE [LARGE SCALE GENOMIC DNA]</scope>
    <source>
        <strain evidence="1 2">JCM 19755</strain>
    </source>
</reference>